<feature type="domain" description="HD-GYP" evidence="1">
    <location>
        <begin position="17"/>
        <end position="204"/>
    </location>
</feature>
<dbReference type="CDD" id="cd00077">
    <property type="entry name" value="HDc"/>
    <property type="match status" value="1"/>
</dbReference>
<organism evidence="2 3">
    <name type="scientific">Paenibacillus hemerocallicola</name>
    <dbReference type="NCBI Taxonomy" id="1172614"/>
    <lineage>
        <taxon>Bacteria</taxon>
        <taxon>Bacillati</taxon>
        <taxon>Bacillota</taxon>
        <taxon>Bacilli</taxon>
        <taxon>Bacillales</taxon>
        <taxon>Paenibacillaceae</taxon>
        <taxon>Paenibacillus</taxon>
    </lineage>
</organism>
<dbReference type="OrthoDB" id="9759601at2"/>
<comment type="caution">
    <text evidence="2">The sequence shown here is derived from an EMBL/GenBank/DDBJ whole genome shotgun (WGS) entry which is preliminary data.</text>
</comment>
<accession>A0A5C4TD40</accession>
<dbReference type="InterPro" id="IPR003607">
    <property type="entry name" value="HD/PDEase_dom"/>
</dbReference>
<dbReference type="Proteomes" id="UP000307943">
    <property type="component" value="Unassembled WGS sequence"/>
</dbReference>
<evidence type="ECO:0000313" key="2">
    <source>
        <dbReference type="EMBL" id="TNJ66825.1"/>
    </source>
</evidence>
<dbReference type="PANTHER" id="PTHR43155:SF2">
    <property type="entry name" value="CYCLIC DI-GMP PHOSPHODIESTERASE PA4108"/>
    <property type="match status" value="1"/>
</dbReference>
<dbReference type="SUPFAM" id="SSF109604">
    <property type="entry name" value="HD-domain/PDEase-like"/>
    <property type="match status" value="1"/>
</dbReference>
<name>A0A5C4TD40_9BACL</name>
<dbReference type="InterPro" id="IPR006675">
    <property type="entry name" value="HDIG_dom"/>
</dbReference>
<dbReference type="Gene3D" id="1.10.3210.10">
    <property type="entry name" value="Hypothetical protein af1432"/>
    <property type="match status" value="1"/>
</dbReference>
<gene>
    <name evidence="2" type="ORF">FE784_08075</name>
</gene>
<keyword evidence="3" id="KW-1185">Reference proteome</keyword>
<dbReference type="InterPro" id="IPR037522">
    <property type="entry name" value="HD_GYP_dom"/>
</dbReference>
<protein>
    <submittedName>
        <fullName evidence="2">HD domain-containing protein</fullName>
    </submittedName>
</protein>
<reference evidence="2 3" key="1">
    <citation type="submission" date="2019-05" db="EMBL/GenBank/DDBJ databases">
        <title>We sequenced the genome of Paenibacillus hemerocallicola KCTC 33185 for further insight into its adaptation and study the phylogeny of Paenibacillus.</title>
        <authorList>
            <person name="Narsing Rao M.P."/>
        </authorList>
    </citation>
    <scope>NUCLEOTIDE SEQUENCE [LARGE SCALE GENOMIC DNA]</scope>
    <source>
        <strain evidence="2 3">KCTC 33185</strain>
    </source>
</reference>
<sequence length="204" mass="23255">MSSMIGKKRSALNERVQDFAGNDCCFPLLRRMMRHHRHTYEHSLRVAGLALKLCEAMDYAAAERDVVLRSSLLHDIGKLSVPIGLLDKSEALSQTEWDIIKDHCRNGDTLLRAWGMAGLVDCDMVLYHHENVDGSGYGGVRESKLSKSVKLLRVVDSYDAMTVNRSYNRARTHEEALDELYRCSGRCYDRNVVDTFYRVMSECC</sequence>
<evidence type="ECO:0000313" key="3">
    <source>
        <dbReference type="Proteomes" id="UP000307943"/>
    </source>
</evidence>
<dbReference type="NCBIfam" id="TIGR00277">
    <property type="entry name" value="HDIG"/>
    <property type="match status" value="1"/>
</dbReference>
<dbReference type="PANTHER" id="PTHR43155">
    <property type="entry name" value="CYCLIC DI-GMP PHOSPHODIESTERASE PA4108-RELATED"/>
    <property type="match status" value="1"/>
</dbReference>
<dbReference type="SMART" id="SM00471">
    <property type="entry name" value="HDc"/>
    <property type="match status" value="1"/>
</dbReference>
<dbReference type="EMBL" id="VDCQ01000008">
    <property type="protein sequence ID" value="TNJ66825.1"/>
    <property type="molecule type" value="Genomic_DNA"/>
</dbReference>
<dbReference type="PROSITE" id="PS51832">
    <property type="entry name" value="HD_GYP"/>
    <property type="match status" value="1"/>
</dbReference>
<dbReference type="Pfam" id="PF13487">
    <property type="entry name" value="HD_5"/>
    <property type="match status" value="1"/>
</dbReference>
<evidence type="ECO:0000259" key="1">
    <source>
        <dbReference type="PROSITE" id="PS51832"/>
    </source>
</evidence>
<proteinExistence type="predicted"/>
<dbReference type="AlphaFoldDB" id="A0A5C4TD40"/>